<evidence type="ECO:0000256" key="5">
    <source>
        <dbReference type="ARBA" id="ARBA00023136"/>
    </source>
</evidence>
<evidence type="ECO:0000259" key="8">
    <source>
        <dbReference type="Pfam" id="PF12704"/>
    </source>
</evidence>
<dbReference type="InterPro" id="IPR003838">
    <property type="entry name" value="ABC3_permease_C"/>
</dbReference>
<feature type="domain" description="ABC3 transporter permease C-terminal" evidence="7">
    <location>
        <begin position="748"/>
        <end position="861"/>
    </location>
</feature>
<evidence type="ECO:0000259" key="7">
    <source>
        <dbReference type="Pfam" id="PF02687"/>
    </source>
</evidence>
<dbReference type="InterPro" id="IPR025857">
    <property type="entry name" value="MacB_PCD"/>
</dbReference>
<name>A0A239KAH0_EKHLU</name>
<dbReference type="InterPro" id="IPR047699">
    <property type="entry name" value="Permease_put_prefix"/>
</dbReference>
<evidence type="ECO:0000313" key="10">
    <source>
        <dbReference type="Proteomes" id="UP000198393"/>
    </source>
</evidence>
<comment type="subcellular location">
    <subcellularLocation>
        <location evidence="1">Cell membrane</location>
        <topology evidence="1">Multi-pass membrane protein</topology>
    </subcellularLocation>
</comment>
<dbReference type="GO" id="GO:0005886">
    <property type="term" value="C:plasma membrane"/>
    <property type="evidence" value="ECO:0007669"/>
    <property type="project" value="UniProtKB-SubCell"/>
</dbReference>
<keyword evidence="5 6" id="KW-0472">Membrane</keyword>
<dbReference type="NCBIfam" id="NF038404">
    <property type="entry name" value="perm_prefix_2"/>
    <property type="match status" value="1"/>
</dbReference>
<dbReference type="AlphaFoldDB" id="A0A239KAH0"/>
<dbReference type="Pfam" id="PF02687">
    <property type="entry name" value="FtsX"/>
    <property type="match status" value="2"/>
</dbReference>
<feature type="transmembrane region" description="Helical" evidence="6">
    <location>
        <begin position="365"/>
        <end position="385"/>
    </location>
</feature>
<evidence type="ECO:0000256" key="1">
    <source>
        <dbReference type="ARBA" id="ARBA00004651"/>
    </source>
</evidence>
<dbReference type="InterPro" id="IPR050250">
    <property type="entry name" value="Macrolide_Exporter_MacB"/>
</dbReference>
<evidence type="ECO:0000256" key="3">
    <source>
        <dbReference type="ARBA" id="ARBA00022692"/>
    </source>
</evidence>
<keyword evidence="4 6" id="KW-1133">Transmembrane helix</keyword>
<dbReference type="RefSeq" id="WP_089357227.1">
    <property type="nucleotide sequence ID" value="NZ_FZPD01000004.1"/>
</dbReference>
<dbReference type="Pfam" id="PF12704">
    <property type="entry name" value="MacB_PCD"/>
    <property type="match status" value="1"/>
</dbReference>
<feature type="transmembrane region" description="Helical" evidence="6">
    <location>
        <begin position="797"/>
        <end position="816"/>
    </location>
</feature>
<feature type="transmembrane region" description="Helical" evidence="6">
    <location>
        <begin position="745"/>
        <end position="769"/>
    </location>
</feature>
<evidence type="ECO:0000313" key="9">
    <source>
        <dbReference type="EMBL" id="SNT14960.1"/>
    </source>
</evidence>
<evidence type="ECO:0000256" key="6">
    <source>
        <dbReference type="SAM" id="Phobius"/>
    </source>
</evidence>
<feature type="transmembrane region" description="Helical" evidence="6">
    <location>
        <begin position="505"/>
        <end position="524"/>
    </location>
</feature>
<evidence type="ECO:0000256" key="4">
    <source>
        <dbReference type="ARBA" id="ARBA00022989"/>
    </source>
</evidence>
<feature type="transmembrane region" description="Helical" evidence="6">
    <location>
        <begin position="413"/>
        <end position="436"/>
    </location>
</feature>
<gene>
    <name evidence="9" type="ORF">SAMN05421640_2524</name>
</gene>
<feature type="transmembrane region" description="Helical" evidence="6">
    <location>
        <begin position="456"/>
        <end position="479"/>
    </location>
</feature>
<dbReference type="GO" id="GO:0022857">
    <property type="term" value="F:transmembrane transporter activity"/>
    <property type="evidence" value="ECO:0007669"/>
    <property type="project" value="TreeGrafter"/>
</dbReference>
<organism evidence="9 10">
    <name type="scientific">Ekhidna lutea</name>
    <dbReference type="NCBI Taxonomy" id="447679"/>
    <lineage>
        <taxon>Bacteria</taxon>
        <taxon>Pseudomonadati</taxon>
        <taxon>Bacteroidota</taxon>
        <taxon>Cytophagia</taxon>
        <taxon>Cytophagales</taxon>
        <taxon>Reichenbachiellaceae</taxon>
        <taxon>Ekhidna</taxon>
    </lineage>
</organism>
<keyword evidence="2" id="KW-1003">Cell membrane</keyword>
<proteinExistence type="predicted"/>
<evidence type="ECO:0000256" key="2">
    <source>
        <dbReference type="ARBA" id="ARBA00022475"/>
    </source>
</evidence>
<feature type="domain" description="ABC3 transporter permease C-terminal" evidence="7">
    <location>
        <begin position="368"/>
        <end position="477"/>
    </location>
</feature>
<dbReference type="Proteomes" id="UP000198393">
    <property type="component" value="Unassembled WGS sequence"/>
</dbReference>
<dbReference type="EMBL" id="FZPD01000004">
    <property type="protein sequence ID" value="SNT14960.1"/>
    <property type="molecule type" value="Genomic_DNA"/>
</dbReference>
<keyword evidence="10" id="KW-1185">Reference proteome</keyword>
<feature type="transmembrane region" description="Helical" evidence="6">
    <location>
        <begin position="828"/>
        <end position="849"/>
    </location>
</feature>
<protein>
    <submittedName>
        <fullName evidence="9">ABC-type antimicrobial peptide transport system, permease component</fullName>
    </submittedName>
</protein>
<reference evidence="9 10" key="1">
    <citation type="submission" date="2017-06" db="EMBL/GenBank/DDBJ databases">
        <authorList>
            <person name="Kim H.J."/>
            <person name="Triplett B.A."/>
        </authorList>
    </citation>
    <scope>NUCLEOTIDE SEQUENCE [LARGE SCALE GENOMIC DNA]</scope>
    <source>
        <strain evidence="9 10">DSM 19307</strain>
    </source>
</reference>
<sequence>MSSSSEISPPKLPTRFLRWFCNPNLIEDVEGDLSELYAERFTESQPKAKLKYLLDVLLLFRPGIIKNIELKNGLIHTAMIKNYLKIIFRNALRYKGFTTLNLLGLIVGITTSTTIFLWVNDEVSIDKFHVEGDRIYQLFRNMKQSGREVRTTFTVPKPAADLMREEYPEVDQVAQVSWPIETRLELEDDRTDEVGFYVTPSFLSMFSFELLEGDRQTSLADLSSIMISRSVAEKFFGSGWKDTALGQTLTLDDEQKATVTGVFENVGDNSSLQFDWLLPAEVYYKENTWVDDWGNGSFRVYFTLRDQQNAPIVGERIKNSIKEYAAGQDNAGDEELILHKFQDYYLYSNFKNGVIDGGRIEYVKILTAIALLILIIACINFTNLATARSSRRSKEVGLRKVMGAHKSSIGNQFLFESVLTATFAMGISLVLIQLILPYFNQMVDKNLFMDFSSLSTWIYILGIILIVGLLSGSYPALLLPRFKIVNSLKGVVRQSSGAAMMRKGLVVFQFAISTFLIISISVVYKQLNYVLDKDLGLNKTNLISVSLNYELGERWETLKDEIGKIPYVKNVSVAAGNPLETNWSTSSASWEGKDPNADYEINIMLTDKSFIETTEIQILQGRDFSSDLGDSTSFLINEVAAEVMGFDDPINKKLSFWGIEGRVIGVIKNYHMQDLHESISPLIISCFNPAQSGVALVRVSDNPSEVLVKIEEILTSLSSGYELDYNYVDEAYAENYSTEFLISNLVKIFVCISIFLSCLGLFGLSAFTAEQRSKEIGVRKVHGASVRHLVLLLSKDYSILMIFAFILAIPFGYYYAQQWLDGFEFRTTISPFLFVVAGLITFIIGALTVSFKSYQAARINPVKTLKDE</sequence>
<feature type="domain" description="MacB-like periplasmic core" evidence="8">
    <location>
        <begin position="98"/>
        <end position="319"/>
    </location>
</feature>
<accession>A0A239KAH0</accession>
<feature type="transmembrane region" description="Helical" evidence="6">
    <location>
        <begin position="99"/>
        <end position="119"/>
    </location>
</feature>
<keyword evidence="3 6" id="KW-0812">Transmembrane</keyword>
<dbReference type="PANTHER" id="PTHR30572:SF18">
    <property type="entry name" value="ABC-TYPE MACROLIDE FAMILY EXPORT SYSTEM PERMEASE COMPONENT 2"/>
    <property type="match status" value="1"/>
</dbReference>
<dbReference type="OrthoDB" id="5933722at2"/>
<dbReference type="PANTHER" id="PTHR30572">
    <property type="entry name" value="MEMBRANE COMPONENT OF TRANSPORTER-RELATED"/>
    <property type="match status" value="1"/>
</dbReference>